<dbReference type="Proteomes" id="UP000886501">
    <property type="component" value="Unassembled WGS sequence"/>
</dbReference>
<keyword evidence="2" id="KW-1185">Reference proteome</keyword>
<comment type="caution">
    <text evidence="1">The sequence shown here is derived from an EMBL/GenBank/DDBJ whole genome shotgun (WGS) entry which is preliminary data.</text>
</comment>
<evidence type="ECO:0000313" key="2">
    <source>
        <dbReference type="Proteomes" id="UP000886501"/>
    </source>
</evidence>
<organism evidence="1 2">
    <name type="scientific">Thelephora ganbajun</name>
    <name type="common">Ganba fungus</name>
    <dbReference type="NCBI Taxonomy" id="370292"/>
    <lineage>
        <taxon>Eukaryota</taxon>
        <taxon>Fungi</taxon>
        <taxon>Dikarya</taxon>
        <taxon>Basidiomycota</taxon>
        <taxon>Agaricomycotina</taxon>
        <taxon>Agaricomycetes</taxon>
        <taxon>Thelephorales</taxon>
        <taxon>Thelephoraceae</taxon>
        <taxon>Thelephora</taxon>
    </lineage>
</organism>
<accession>A0ACB6YYV9</accession>
<protein>
    <submittedName>
        <fullName evidence="1">Uncharacterized protein</fullName>
    </submittedName>
</protein>
<reference evidence="1" key="1">
    <citation type="submission" date="2019-10" db="EMBL/GenBank/DDBJ databases">
        <authorList>
            <consortium name="DOE Joint Genome Institute"/>
            <person name="Kuo A."/>
            <person name="Miyauchi S."/>
            <person name="Kiss E."/>
            <person name="Drula E."/>
            <person name="Kohler A."/>
            <person name="Sanchez-Garcia M."/>
            <person name="Andreopoulos B."/>
            <person name="Barry K.W."/>
            <person name="Bonito G."/>
            <person name="Buee M."/>
            <person name="Carver A."/>
            <person name="Chen C."/>
            <person name="Cichocki N."/>
            <person name="Clum A."/>
            <person name="Culley D."/>
            <person name="Crous P.W."/>
            <person name="Fauchery L."/>
            <person name="Girlanda M."/>
            <person name="Hayes R."/>
            <person name="Keri Z."/>
            <person name="Labutti K."/>
            <person name="Lipzen A."/>
            <person name="Lombard V."/>
            <person name="Magnuson J."/>
            <person name="Maillard F."/>
            <person name="Morin E."/>
            <person name="Murat C."/>
            <person name="Nolan M."/>
            <person name="Ohm R."/>
            <person name="Pangilinan J."/>
            <person name="Pereira M."/>
            <person name="Perotto S."/>
            <person name="Peter M."/>
            <person name="Riley R."/>
            <person name="Sitrit Y."/>
            <person name="Stielow B."/>
            <person name="Szollosi G."/>
            <person name="Zifcakova L."/>
            <person name="Stursova M."/>
            <person name="Spatafora J.W."/>
            <person name="Tedersoo L."/>
            <person name="Vaario L.-M."/>
            <person name="Yamada A."/>
            <person name="Yan M."/>
            <person name="Wang P."/>
            <person name="Xu J."/>
            <person name="Bruns T."/>
            <person name="Baldrian P."/>
            <person name="Vilgalys R."/>
            <person name="Henrissat B."/>
            <person name="Grigoriev I.V."/>
            <person name="Hibbett D."/>
            <person name="Nagy L.G."/>
            <person name="Martin F.M."/>
        </authorList>
    </citation>
    <scope>NUCLEOTIDE SEQUENCE</scope>
    <source>
        <strain evidence="1">P2</strain>
    </source>
</reference>
<reference evidence="1" key="2">
    <citation type="journal article" date="2020" name="Nat. Commun.">
        <title>Large-scale genome sequencing of mycorrhizal fungi provides insights into the early evolution of symbiotic traits.</title>
        <authorList>
            <person name="Miyauchi S."/>
            <person name="Kiss E."/>
            <person name="Kuo A."/>
            <person name="Drula E."/>
            <person name="Kohler A."/>
            <person name="Sanchez-Garcia M."/>
            <person name="Morin E."/>
            <person name="Andreopoulos B."/>
            <person name="Barry K.W."/>
            <person name="Bonito G."/>
            <person name="Buee M."/>
            <person name="Carver A."/>
            <person name="Chen C."/>
            <person name="Cichocki N."/>
            <person name="Clum A."/>
            <person name="Culley D."/>
            <person name="Crous P.W."/>
            <person name="Fauchery L."/>
            <person name="Girlanda M."/>
            <person name="Hayes R.D."/>
            <person name="Keri Z."/>
            <person name="LaButti K."/>
            <person name="Lipzen A."/>
            <person name="Lombard V."/>
            <person name="Magnuson J."/>
            <person name="Maillard F."/>
            <person name="Murat C."/>
            <person name="Nolan M."/>
            <person name="Ohm R.A."/>
            <person name="Pangilinan J."/>
            <person name="Pereira M.F."/>
            <person name="Perotto S."/>
            <person name="Peter M."/>
            <person name="Pfister S."/>
            <person name="Riley R."/>
            <person name="Sitrit Y."/>
            <person name="Stielow J.B."/>
            <person name="Szollosi G."/>
            <person name="Zifcakova L."/>
            <person name="Stursova M."/>
            <person name="Spatafora J.W."/>
            <person name="Tedersoo L."/>
            <person name="Vaario L.M."/>
            <person name="Yamada A."/>
            <person name="Yan M."/>
            <person name="Wang P."/>
            <person name="Xu J."/>
            <person name="Bruns T."/>
            <person name="Baldrian P."/>
            <person name="Vilgalys R."/>
            <person name="Dunand C."/>
            <person name="Henrissat B."/>
            <person name="Grigoriev I.V."/>
            <person name="Hibbett D."/>
            <person name="Nagy L.G."/>
            <person name="Martin F.M."/>
        </authorList>
    </citation>
    <scope>NUCLEOTIDE SEQUENCE</scope>
    <source>
        <strain evidence="1">P2</strain>
    </source>
</reference>
<gene>
    <name evidence="1" type="ORF">BDM02DRAFT_3193153</name>
</gene>
<proteinExistence type="predicted"/>
<sequence length="286" mass="32323">MPPNRTSTQQSLNTDLLEWEALVAPGGLPTALDWVERVCYHDDSSIMEMIVKLNSRPHILEYILSTLDGQAYERLSKWIVARFPTPTTTNVMETLGTMLLQRLSSSLMSVEVVSTVEYRNELRDFRRKVGLSLNVLKELGGCADRASVGTNVSPINRKKPKVLVRHPQLDPHPFDCMGIAVPVTEDEARAVCGDILFRLQNILGNYLLILRRPRVSDVFKHQFEESGITMTSSESTNQPIKATLYFENVEGFGEWRILLSTKAQKYLREASRGNGAMFKIVVKKIK</sequence>
<evidence type="ECO:0000313" key="1">
    <source>
        <dbReference type="EMBL" id="KAF9642477.1"/>
    </source>
</evidence>
<dbReference type="EMBL" id="MU118452">
    <property type="protein sequence ID" value="KAF9642477.1"/>
    <property type="molecule type" value="Genomic_DNA"/>
</dbReference>
<name>A0ACB6YYV9_THEGA</name>